<dbReference type="PANTHER" id="PTHR30185:SF15">
    <property type="entry name" value="CRYPTIC BETA-GLUCOSIDE BGL OPERON ANTITERMINATOR"/>
    <property type="match status" value="1"/>
</dbReference>
<sequence>MEQQLGYPLSDAYYLNLSTHILIMIHRMAQGKALSLPLALSASEMDNRILKIARQMVVQIEQRLGQSAPADEVGFMALLNNR</sequence>
<dbReference type="PANTHER" id="PTHR30185">
    <property type="entry name" value="CRYPTIC BETA-GLUCOSIDE BGL OPERON ANTITERMINATOR"/>
    <property type="match status" value="1"/>
</dbReference>
<evidence type="ECO:0000313" key="3">
    <source>
        <dbReference type="EMBL" id="ARF51448.1"/>
    </source>
</evidence>
<reference evidence="3 4" key="1">
    <citation type="submission" date="2016-10" db="EMBL/GenBank/DDBJ databases">
        <title>Complete Genome Assembly of Pantoea stewartii subsp. stewartii DC283, a Corn Pathogen.</title>
        <authorList>
            <person name="Duong D.A."/>
            <person name="Stevens A.M."/>
            <person name="Jensen R.V."/>
        </authorList>
    </citation>
    <scope>NUCLEOTIDE SEQUENCE [LARGE SCALE GENOMIC DNA]</scope>
    <source>
        <strain evidence="3 4">DC283</strain>
    </source>
</reference>
<dbReference type="PROSITE" id="PS51372">
    <property type="entry name" value="PRD_2"/>
    <property type="match status" value="1"/>
</dbReference>
<evidence type="ECO:0000259" key="2">
    <source>
        <dbReference type="PROSITE" id="PS51372"/>
    </source>
</evidence>
<dbReference type="Gene3D" id="1.10.1790.10">
    <property type="entry name" value="PRD domain"/>
    <property type="match status" value="1"/>
</dbReference>
<feature type="domain" description="PRD" evidence="2">
    <location>
        <begin position="1"/>
        <end position="82"/>
    </location>
</feature>
<name>A0ABM6KB58_PANSE</name>
<proteinExistence type="predicted"/>
<dbReference type="EMBL" id="CP017581">
    <property type="protein sequence ID" value="ARF51448.1"/>
    <property type="molecule type" value="Genomic_DNA"/>
</dbReference>
<evidence type="ECO:0000313" key="4">
    <source>
        <dbReference type="Proteomes" id="UP000192380"/>
    </source>
</evidence>
<gene>
    <name evidence="3" type="ORF">DSJ_20440</name>
</gene>
<organism evidence="3 4">
    <name type="scientific">Pantoea stewartii subsp. stewartii DC283</name>
    <dbReference type="NCBI Taxonomy" id="660596"/>
    <lineage>
        <taxon>Bacteria</taxon>
        <taxon>Pseudomonadati</taxon>
        <taxon>Pseudomonadota</taxon>
        <taxon>Gammaproteobacteria</taxon>
        <taxon>Enterobacterales</taxon>
        <taxon>Erwiniaceae</taxon>
        <taxon>Pantoea</taxon>
    </lineage>
</organism>
<dbReference type="SUPFAM" id="SSF63520">
    <property type="entry name" value="PTS-regulatory domain, PRD"/>
    <property type="match status" value="1"/>
</dbReference>
<accession>A0ABM6KB58</accession>
<dbReference type="InterPro" id="IPR011608">
    <property type="entry name" value="PRD"/>
</dbReference>
<evidence type="ECO:0000256" key="1">
    <source>
        <dbReference type="ARBA" id="ARBA00022737"/>
    </source>
</evidence>
<dbReference type="Proteomes" id="UP000192380">
    <property type="component" value="Chromosome"/>
</dbReference>
<dbReference type="Pfam" id="PF00874">
    <property type="entry name" value="PRD"/>
    <property type="match status" value="1"/>
</dbReference>
<keyword evidence="1" id="KW-0677">Repeat</keyword>
<keyword evidence="4" id="KW-1185">Reference proteome</keyword>
<dbReference type="InterPro" id="IPR036634">
    <property type="entry name" value="PRD_sf"/>
</dbReference>
<protein>
    <recommendedName>
        <fullName evidence="2">PRD domain-containing protein</fullName>
    </recommendedName>
</protein>
<dbReference type="InterPro" id="IPR050661">
    <property type="entry name" value="BglG_antiterminators"/>
</dbReference>